<keyword evidence="3" id="KW-1185">Reference proteome</keyword>
<dbReference type="EMBL" id="CAUYUJ010000525">
    <property type="protein sequence ID" value="CAK0791059.1"/>
    <property type="molecule type" value="Genomic_DNA"/>
</dbReference>
<gene>
    <name evidence="2" type="ORF">PCOR1329_LOCUS2115</name>
</gene>
<dbReference type="Proteomes" id="UP001189429">
    <property type="component" value="Unassembled WGS sequence"/>
</dbReference>
<protein>
    <submittedName>
        <fullName evidence="2">Uncharacterized protein</fullName>
    </submittedName>
</protein>
<organism evidence="2 3">
    <name type="scientific">Prorocentrum cordatum</name>
    <dbReference type="NCBI Taxonomy" id="2364126"/>
    <lineage>
        <taxon>Eukaryota</taxon>
        <taxon>Sar</taxon>
        <taxon>Alveolata</taxon>
        <taxon>Dinophyceae</taxon>
        <taxon>Prorocentrales</taxon>
        <taxon>Prorocentraceae</taxon>
        <taxon>Prorocentrum</taxon>
    </lineage>
</organism>
<accession>A0ABN9PIH7</accession>
<name>A0ABN9PIH7_9DINO</name>
<feature type="compositionally biased region" description="Pro residues" evidence="1">
    <location>
        <begin position="603"/>
        <end position="614"/>
    </location>
</feature>
<feature type="compositionally biased region" description="Low complexity" evidence="1">
    <location>
        <begin position="589"/>
        <end position="602"/>
    </location>
</feature>
<reference evidence="2" key="1">
    <citation type="submission" date="2023-10" db="EMBL/GenBank/DDBJ databases">
        <authorList>
            <person name="Chen Y."/>
            <person name="Shah S."/>
            <person name="Dougan E. K."/>
            <person name="Thang M."/>
            <person name="Chan C."/>
        </authorList>
    </citation>
    <scope>NUCLEOTIDE SEQUENCE [LARGE SCALE GENOMIC DNA]</scope>
</reference>
<feature type="region of interest" description="Disordered" evidence="1">
    <location>
        <begin position="649"/>
        <end position="672"/>
    </location>
</feature>
<evidence type="ECO:0000313" key="2">
    <source>
        <dbReference type="EMBL" id="CAK0791059.1"/>
    </source>
</evidence>
<sequence>MAAQTAVDLGCDAAAGRRRSCRKICARFRSGRLRASKIKRARQRAALGLAAKGLQGLAPSRLQGPGRQAGATAGGQVGGRRLTAVLVATVGEDLGIGLRLQLLDSLLTLQETVPELHERIKRARGRVRQVLVAAGSRHWRRARGPLGAAQATTTDMGWEPTSAGYWIRSGHQGDWSVQATRASGAPYTEWPLAQAGDEASGSFVDHKVLLHDAEDDMQHQAYPEALATPRAADGALADQELNFGMGALGGSRAEGRVTVFGDKSGGTHSGGPEAAALRSSGSDHAVAHTKLALALQNGTEGRGLDFDRLPPHAECDGALLGTEREAFLAAGNANADTGAERAVEWASEVGTVHAAEHGLCYPVPGANAAKAASESTGWFLAQEEGAVQQAAAGCELKAGGGAYPAGSATATADETALRAIGVYALVKVRNAWQYGFPGGDCAAAFRRHIRAAVVGGALPSPAGAGLFSASASGFPFSAHLAVGQALPDILGVGCPPPPGCWPPPPDPAGPWACGAGAPPWLLAQGPAGGALQPPQQLLLQNGWPPGIATVPNPSSVARSPGRRHRRDECCGLPRRQGAGRGGQEEKEAAPPAAAGGPWLLPLPAAPPPRPPPPGFYTSQRLLLEQRLATAPQAPLDEFFWSMRMAQQASLSQSGRDAEGRQGGRATRGRPCC</sequence>
<proteinExistence type="predicted"/>
<evidence type="ECO:0000256" key="1">
    <source>
        <dbReference type="SAM" id="MobiDB-lite"/>
    </source>
</evidence>
<evidence type="ECO:0000313" key="3">
    <source>
        <dbReference type="Proteomes" id="UP001189429"/>
    </source>
</evidence>
<comment type="caution">
    <text evidence="2">The sequence shown here is derived from an EMBL/GenBank/DDBJ whole genome shotgun (WGS) entry which is preliminary data.</text>
</comment>
<feature type="region of interest" description="Disordered" evidence="1">
    <location>
        <begin position="541"/>
        <end position="617"/>
    </location>
</feature>